<evidence type="ECO:0000256" key="3">
    <source>
        <dbReference type="ARBA" id="ARBA00023163"/>
    </source>
</evidence>
<dbReference type="EMBL" id="AGRJ01000104">
    <property type="protein sequence ID" value="EHO52384.1"/>
    <property type="molecule type" value="Genomic_DNA"/>
</dbReference>
<dbReference type="HOGENOM" id="CLU_000445_88_6_9"/>
<dbReference type="InterPro" id="IPR018060">
    <property type="entry name" value="HTH_AraC"/>
</dbReference>
<dbReference type="GO" id="GO:0003700">
    <property type="term" value="F:DNA-binding transcription factor activity"/>
    <property type="evidence" value="ECO:0007669"/>
    <property type="project" value="InterPro"/>
</dbReference>
<dbReference type="InterPro" id="IPR018062">
    <property type="entry name" value="HTH_AraC-typ_CS"/>
</dbReference>
<keyword evidence="3" id="KW-0804">Transcription</keyword>
<gene>
    <name evidence="5" type="ORF">HMPREF9104_01017</name>
</gene>
<dbReference type="InterPro" id="IPR009057">
    <property type="entry name" value="Homeodomain-like_sf"/>
</dbReference>
<evidence type="ECO:0000313" key="5">
    <source>
        <dbReference type="EMBL" id="EHO52384.1"/>
    </source>
</evidence>
<evidence type="ECO:0000256" key="2">
    <source>
        <dbReference type="ARBA" id="ARBA00023125"/>
    </source>
</evidence>
<dbReference type="PANTHER" id="PTHR43280">
    <property type="entry name" value="ARAC-FAMILY TRANSCRIPTIONAL REGULATOR"/>
    <property type="match status" value="1"/>
</dbReference>
<dbReference type="PROSITE" id="PS01124">
    <property type="entry name" value="HTH_ARAC_FAMILY_2"/>
    <property type="match status" value="1"/>
</dbReference>
<dbReference type="PATRIC" id="fig|797516.3.peg.904"/>
<dbReference type="AlphaFoldDB" id="H1LEJ1"/>
<name>H1LEJ1_9LACO</name>
<dbReference type="STRING" id="797516.HMPREF9104_01017"/>
<evidence type="ECO:0000259" key="4">
    <source>
        <dbReference type="PROSITE" id="PS01124"/>
    </source>
</evidence>
<dbReference type="InterPro" id="IPR014710">
    <property type="entry name" value="RmlC-like_jellyroll"/>
</dbReference>
<dbReference type="InterPro" id="IPR020449">
    <property type="entry name" value="Tscrpt_reg_AraC-type_HTH"/>
</dbReference>
<protein>
    <submittedName>
        <fullName evidence="5">Transcriptional regulator, AraC family</fullName>
    </submittedName>
</protein>
<accession>H1LEJ1</accession>
<reference evidence="5 6" key="1">
    <citation type="submission" date="2011-09" db="EMBL/GenBank/DDBJ databases">
        <authorList>
            <person name="Weinstock G."/>
            <person name="Sodergren E."/>
            <person name="Clifton S."/>
            <person name="Fulton L."/>
            <person name="Fulton B."/>
            <person name="Courtney L."/>
            <person name="Fronick C."/>
            <person name="Harrison M."/>
            <person name="Strong C."/>
            <person name="Farmer C."/>
            <person name="Delahaunty K."/>
            <person name="Markovic C."/>
            <person name="Hall O."/>
            <person name="Minx P."/>
            <person name="Tomlinson C."/>
            <person name="Mitreva M."/>
            <person name="Hou S."/>
            <person name="Chen J."/>
            <person name="Wollam A."/>
            <person name="Pepin K.H."/>
            <person name="Johnson M."/>
            <person name="Bhonagiri V."/>
            <person name="Zhang X."/>
            <person name="Suruliraj S."/>
            <person name="Warren W."/>
            <person name="Chinwalla A."/>
            <person name="Mardis E.R."/>
            <person name="Wilson R.K."/>
        </authorList>
    </citation>
    <scope>NUCLEOTIDE SEQUENCE [LARGE SCALE GENOMIC DNA]</scope>
    <source>
        <strain evidence="5 6">F0435</strain>
    </source>
</reference>
<dbReference type="InterPro" id="IPR037923">
    <property type="entry name" value="HTH-like"/>
</dbReference>
<comment type="caution">
    <text evidence="5">The sequence shown here is derived from an EMBL/GenBank/DDBJ whole genome shotgun (WGS) entry which is preliminary data.</text>
</comment>
<feature type="domain" description="HTH araC/xylS-type" evidence="4">
    <location>
        <begin position="200"/>
        <end position="298"/>
    </location>
</feature>
<dbReference type="Pfam" id="PF12833">
    <property type="entry name" value="HTH_18"/>
    <property type="match status" value="1"/>
</dbReference>
<dbReference type="Pfam" id="PF02311">
    <property type="entry name" value="AraC_binding"/>
    <property type="match status" value="1"/>
</dbReference>
<organism evidence="5 6">
    <name type="scientific">Lentilactobacillus kisonensis F0435</name>
    <dbReference type="NCBI Taxonomy" id="797516"/>
    <lineage>
        <taxon>Bacteria</taxon>
        <taxon>Bacillati</taxon>
        <taxon>Bacillota</taxon>
        <taxon>Bacilli</taxon>
        <taxon>Lactobacillales</taxon>
        <taxon>Lactobacillaceae</taxon>
        <taxon>Lentilactobacillus</taxon>
    </lineage>
</organism>
<dbReference type="GO" id="GO:0043565">
    <property type="term" value="F:sequence-specific DNA binding"/>
    <property type="evidence" value="ECO:0007669"/>
    <property type="project" value="InterPro"/>
</dbReference>
<dbReference type="Gene3D" id="2.60.120.10">
    <property type="entry name" value="Jelly Rolls"/>
    <property type="match status" value="1"/>
</dbReference>
<dbReference type="SUPFAM" id="SSF46689">
    <property type="entry name" value="Homeodomain-like"/>
    <property type="match status" value="1"/>
</dbReference>
<evidence type="ECO:0000256" key="1">
    <source>
        <dbReference type="ARBA" id="ARBA00023015"/>
    </source>
</evidence>
<dbReference type="PRINTS" id="PR00032">
    <property type="entry name" value="HTHARAC"/>
</dbReference>
<keyword evidence="2" id="KW-0238">DNA-binding</keyword>
<dbReference type="PROSITE" id="PS00041">
    <property type="entry name" value="HTH_ARAC_FAMILY_1"/>
    <property type="match status" value="1"/>
</dbReference>
<sequence length="316" mass="37062">MKESTMTKHFLSISCLPTPTYIQSGHVVFSPGERHPNRKNFQFFVMMFMQRGKLYIAEDDTQYTVHAGEMFVLQPQVHHYSWKPMDETTEYYWIHFATTGNYVQAGEPKQVQSLIPVPAIHYYTSMVTLFLQKQQPIPNEKTVFSMIKKIFANSRRANENHSDTTQNSIEFWKAQQLFIDLLQQVQVQTPPESPTVVIANKIQRYIEDHYDEKITYEELGKQFHIHPNSVSIYMKKTFGITPNMLLTKYRLEEATKYLLLTSDQVSKIATRVGYQNIYYFSMTFKKHYGMSPSQYRKKYISLKPSTPVNSHGTQFL</sequence>
<dbReference type="InterPro" id="IPR003313">
    <property type="entry name" value="AraC-bd"/>
</dbReference>
<keyword evidence="1" id="KW-0805">Transcription regulation</keyword>
<evidence type="ECO:0000313" key="6">
    <source>
        <dbReference type="Proteomes" id="UP000005025"/>
    </source>
</evidence>
<dbReference type="Proteomes" id="UP000005025">
    <property type="component" value="Unassembled WGS sequence"/>
</dbReference>
<dbReference type="SUPFAM" id="SSF51215">
    <property type="entry name" value="Regulatory protein AraC"/>
    <property type="match status" value="1"/>
</dbReference>
<dbReference type="PANTHER" id="PTHR43280:SF2">
    <property type="entry name" value="HTH-TYPE TRANSCRIPTIONAL REGULATOR EXSA"/>
    <property type="match status" value="1"/>
</dbReference>
<dbReference type="SMART" id="SM00342">
    <property type="entry name" value="HTH_ARAC"/>
    <property type="match status" value="1"/>
</dbReference>
<dbReference type="Gene3D" id="1.10.10.60">
    <property type="entry name" value="Homeodomain-like"/>
    <property type="match status" value="2"/>
</dbReference>
<proteinExistence type="predicted"/>